<sequence length="362" mass="38960">MIGRTLFFYFFRRNLVMVGQFLLGIMVMSYLVDFVEFSRRTSSLDGYSTPLALLASLLRVPSILQMAIPFVILFAAMATLTSLNRRYELVVTRAAGVSAWQFLAPLCAVAILVGAIGATGFNALAAFALDKSQSIEAMFSGASSARSTTSTVPWLRQRTAEGVTIIGAASTAERGRLLSDAVFIRIGLDGKIVDRVDARQALLEDGNWHLTEAVTYKAGEAPVPAPTMEIESTLDPLFIEEQFVIPELIPFHELPRKIAAARSFGLSADAFSMQFHSLLALPALLAAMTLIAATVSMRFARMGQSLTIILGGVVAGFLLYVVSVLVKAFGSAGFVPPVAAAWFPVLVAAFIGVTFLLYKEDG</sequence>
<dbReference type="OrthoDB" id="9798468at2"/>
<keyword evidence="8" id="KW-1185">Reference proteome</keyword>
<reference evidence="8" key="1">
    <citation type="submission" date="2016-10" db="EMBL/GenBank/DDBJ databases">
        <authorList>
            <person name="Varghese N."/>
            <person name="Submissions S."/>
        </authorList>
    </citation>
    <scope>NUCLEOTIDE SEQUENCE [LARGE SCALE GENOMIC DNA]</scope>
    <source>
        <strain evidence="8">DSM 21857</strain>
    </source>
</reference>
<dbReference type="GO" id="GO:0055085">
    <property type="term" value="P:transmembrane transport"/>
    <property type="evidence" value="ECO:0007669"/>
    <property type="project" value="InterPro"/>
</dbReference>
<feature type="transmembrane region" description="Helical" evidence="6">
    <location>
        <begin position="307"/>
        <end position="326"/>
    </location>
</feature>
<dbReference type="EMBL" id="FORF01000010">
    <property type="protein sequence ID" value="SFJ05550.1"/>
    <property type="molecule type" value="Genomic_DNA"/>
</dbReference>
<proteinExistence type="predicted"/>
<evidence type="ECO:0000256" key="6">
    <source>
        <dbReference type="SAM" id="Phobius"/>
    </source>
</evidence>
<dbReference type="RefSeq" id="WP_091521662.1">
    <property type="nucleotide sequence ID" value="NZ_FORF01000010.1"/>
</dbReference>
<dbReference type="PANTHER" id="PTHR33529">
    <property type="entry name" value="SLR0882 PROTEIN-RELATED"/>
    <property type="match status" value="1"/>
</dbReference>
<evidence type="ECO:0000256" key="4">
    <source>
        <dbReference type="ARBA" id="ARBA00022989"/>
    </source>
</evidence>
<dbReference type="GO" id="GO:0043190">
    <property type="term" value="C:ATP-binding cassette (ABC) transporter complex"/>
    <property type="evidence" value="ECO:0007669"/>
    <property type="project" value="InterPro"/>
</dbReference>
<dbReference type="AlphaFoldDB" id="A0A1I3N965"/>
<evidence type="ECO:0000313" key="8">
    <source>
        <dbReference type="Proteomes" id="UP000242763"/>
    </source>
</evidence>
<feature type="transmembrane region" description="Helical" evidence="6">
    <location>
        <begin position="14"/>
        <end position="32"/>
    </location>
</feature>
<evidence type="ECO:0000256" key="2">
    <source>
        <dbReference type="ARBA" id="ARBA00022475"/>
    </source>
</evidence>
<keyword evidence="4 6" id="KW-1133">Transmembrane helix</keyword>
<dbReference type="NCBIfam" id="TIGR04408">
    <property type="entry name" value="LptG_lptG"/>
    <property type="match status" value="1"/>
</dbReference>
<gene>
    <name evidence="7" type="ORF">SAMN03080618_01994</name>
</gene>
<accession>A0A1I3N965</accession>
<feature type="transmembrane region" description="Helical" evidence="6">
    <location>
        <begin position="338"/>
        <end position="358"/>
    </location>
</feature>
<comment type="subcellular location">
    <subcellularLocation>
        <location evidence="1">Cell membrane</location>
        <topology evidence="1">Multi-pass membrane protein</topology>
    </subcellularLocation>
</comment>
<evidence type="ECO:0000313" key="7">
    <source>
        <dbReference type="EMBL" id="SFJ05550.1"/>
    </source>
</evidence>
<protein>
    <submittedName>
        <fullName evidence="7">Lipopolysaccharide export system permease protein</fullName>
    </submittedName>
</protein>
<name>A0A1I3N965_9HYPH</name>
<dbReference type="Pfam" id="PF03739">
    <property type="entry name" value="LptF_LptG"/>
    <property type="match status" value="1"/>
</dbReference>
<dbReference type="GO" id="GO:0015920">
    <property type="term" value="P:lipopolysaccharide transport"/>
    <property type="evidence" value="ECO:0007669"/>
    <property type="project" value="TreeGrafter"/>
</dbReference>
<dbReference type="STRING" id="1121003.SAMN03080618_01994"/>
<evidence type="ECO:0000256" key="3">
    <source>
        <dbReference type="ARBA" id="ARBA00022692"/>
    </source>
</evidence>
<dbReference type="InterPro" id="IPR005495">
    <property type="entry name" value="LptG/LptF_permease"/>
</dbReference>
<keyword evidence="3 6" id="KW-0812">Transmembrane</keyword>
<feature type="transmembrane region" description="Helical" evidence="6">
    <location>
        <begin position="102"/>
        <end position="129"/>
    </location>
</feature>
<dbReference type="Proteomes" id="UP000242763">
    <property type="component" value="Unassembled WGS sequence"/>
</dbReference>
<organism evidence="7 8">
    <name type="scientific">Aquamicrobium aerolatum DSM 21857</name>
    <dbReference type="NCBI Taxonomy" id="1121003"/>
    <lineage>
        <taxon>Bacteria</taxon>
        <taxon>Pseudomonadati</taxon>
        <taxon>Pseudomonadota</taxon>
        <taxon>Alphaproteobacteria</taxon>
        <taxon>Hyphomicrobiales</taxon>
        <taxon>Phyllobacteriaceae</taxon>
        <taxon>Aerobium</taxon>
    </lineage>
</organism>
<evidence type="ECO:0000256" key="1">
    <source>
        <dbReference type="ARBA" id="ARBA00004651"/>
    </source>
</evidence>
<evidence type="ECO:0000256" key="5">
    <source>
        <dbReference type="ARBA" id="ARBA00023136"/>
    </source>
</evidence>
<dbReference type="PANTHER" id="PTHR33529:SF2">
    <property type="entry name" value="LIPOPOLYSACCHARIDE EXPORT SYSTEM PERMEASE PROTEIN LPTG"/>
    <property type="match status" value="1"/>
</dbReference>
<keyword evidence="5 6" id="KW-0472">Membrane</keyword>
<feature type="transmembrane region" description="Helical" evidence="6">
    <location>
        <begin position="52"/>
        <end position="81"/>
    </location>
</feature>
<feature type="transmembrane region" description="Helical" evidence="6">
    <location>
        <begin position="275"/>
        <end position="295"/>
    </location>
</feature>
<dbReference type="InterPro" id="IPR030923">
    <property type="entry name" value="LptG"/>
</dbReference>
<keyword evidence="2" id="KW-1003">Cell membrane</keyword>